<sequence>MKDIFSIKYRWATIAFLGLLLVSVLFPACEDDDTTGGPITISKIYLENASSTVPDREVTFARLGQLLRVEGSGFTGLKELYINGYSTYFNPVFVSDNSMLVSVSGETPIVDADPELRNTIQMVNDNYNVTFDFEIRAEAPGITSISNTLPLAGEPITVYGSGLVEVNKVVFPGNVEVTTGIESDVDGEFFTVTVPDGVSEEGGSLFIECSNGGAYSPAYFNFKNGVILDFDGMGSHGYWGTAASMIKPEDLASAGVGVGNVSQGTYVPHRPTRIASFPAAKNRNSEVWTYGNYNEEENLGDDWRGQLTPYIPASTPLDEVAFQFDIYVPEAWSESGYLKVCLVNGFNGGEWSGLCYNYVPWVVDGEVVPFQTEGWTTVTIPLTDFYSFADGDFTFADVLTARETSSYKNFGFYFENSDFTLKNITGKDSDSETEFPSAETSVDVYTDNWRIVSLVTPAYSDFPDEE</sequence>
<proteinExistence type="predicted"/>
<protein>
    <recommendedName>
        <fullName evidence="1">Surface glycan-binding protein B xyloglucan binding domain-containing protein</fullName>
    </recommendedName>
</protein>
<evidence type="ECO:0000313" key="2">
    <source>
        <dbReference type="EMBL" id="PTN10673.1"/>
    </source>
</evidence>
<dbReference type="Pfam" id="PF18329">
    <property type="entry name" value="SGBP_B_XBD"/>
    <property type="match status" value="1"/>
</dbReference>
<dbReference type="Proteomes" id="UP000243525">
    <property type="component" value="Unassembled WGS sequence"/>
</dbReference>
<dbReference type="InterPro" id="IPR013783">
    <property type="entry name" value="Ig-like_fold"/>
</dbReference>
<organism evidence="2 3">
    <name type="scientific">Mangrovibacterium marinum</name>
    <dbReference type="NCBI Taxonomy" id="1639118"/>
    <lineage>
        <taxon>Bacteria</taxon>
        <taxon>Pseudomonadati</taxon>
        <taxon>Bacteroidota</taxon>
        <taxon>Bacteroidia</taxon>
        <taxon>Marinilabiliales</taxon>
        <taxon>Prolixibacteraceae</taxon>
        <taxon>Mangrovibacterium</taxon>
    </lineage>
</organism>
<comment type="caution">
    <text evidence="2">The sequence shown here is derived from an EMBL/GenBank/DDBJ whole genome shotgun (WGS) entry which is preliminary data.</text>
</comment>
<dbReference type="EMBL" id="QAAD01000001">
    <property type="protein sequence ID" value="PTN10673.1"/>
    <property type="molecule type" value="Genomic_DNA"/>
</dbReference>
<dbReference type="RefSeq" id="WP_107820763.1">
    <property type="nucleotide sequence ID" value="NZ_OY782574.1"/>
</dbReference>
<gene>
    <name evidence="2" type="ORF">C8N47_101324</name>
</gene>
<dbReference type="GO" id="GO:0030247">
    <property type="term" value="F:polysaccharide binding"/>
    <property type="evidence" value="ECO:0007669"/>
    <property type="project" value="InterPro"/>
</dbReference>
<feature type="domain" description="Surface glycan-binding protein B xyloglucan binding" evidence="1">
    <location>
        <begin position="220"/>
        <end position="452"/>
    </location>
</feature>
<evidence type="ECO:0000313" key="3">
    <source>
        <dbReference type="Proteomes" id="UP000243525"/>
    </source>
</evidence>
<name>A0A2T5C6U0_9BACT</name>
<dbReference type="InterPro" id="IPR040475">
    <property type="entry name" value="SGBP_B_XBD"/>
</dbReference>
<dbReference type="Gene3D" id="2.60.40.10">
    <property type="entry name" value="Immunoglobulins"/>
    <property type="match status" value="2"/>
</dbReference>
<evidence type="ECO:0000259" key="1">
    <source>
        <dbReference type="Pfam" id="PF18329"/>
    </source>
</evidence>
<accession>A0A2T5C6U0</accession>
<keyword evidence="3" id="KW-1185">Reference proteome</keyword>
<reference evidence="2 3" key="1">
    <citation type="submission" date="2018-04" db="EMBL/GenBank/DDBJ databases">
        <title>Genomic Encyclopedia of Archaeal and Bacterial Type Strains, Phase II (KMG-II): from individual species to whole genera.</title>
        <authorList>
            <person name="Goeker M."/>
        </authorList>
    </citation>
    <scope>NUCLEOTIDE SEQUENCE [LARGE SCALE GENOMIC DNA]</scope>
    <source>
        <strain evidence="2 3">DSM 28823</strain>
    </source>
</reference>
<dbReference type="AlphaFoldDB" id="A0A2T5C6U0"/>
<dbReference type="OrthoDB" id="660167at2"/>